<organism evidence="2 3">
    <name type="scientific">Streptacidiphilus pinicola</name>
    <dbReference type="NCBI Taxonomy" id="2219663"/>
    <lineage>
        <taxon>Bacteria</taxon>
        <taxon>Bacillati</taxon>
        <taxon>Actinomycetota</taxon>
        <taxon>Actinomycetes</taxon>
        <taxon>Kitasatosporales</taxon>
        <taxon>Streptomycetaceae</taxon>
        <taxon>Streptacidiphilus</taxon>
    </lineage>
</organism>
<dbReference type="RefSeq" id="WP_111507896.1">
    <property type="nucleotide sequence ID" value="NZ_QKYN01000246.1"/>
</dbReference>
<feature type="domain" description="NAD(P)-binding" evidence="1">
    <location>
        <begin position="10"/>
        <end position="72"/>
    </location>
</feature>
<dbReference type="InterPro" id="IPR036291">
    <property type="entry name" value="NAD(P)-bd_dom_sf"/>
</dbReference>
<evidence type="ECO:0000313" key="2">
    <source>
        <dbReference type="EMBL" id="RAG80373.1"/>
    </source>
</evidence>
<comment type="caution">
    <text evidence="2">The sequence shown here is derived from an EMBL/GenBank/DDBJ whole genome shotgun (WGS) entry which is preliminary data.</text>
</comment>
<reference evidence="2 3" key="1">
    <citation type="submission" date="2018-06" db="EMBL/GenBank/DDBJ databases">
        <title>Streptacidiphilus pinicola sp. nov., isolated from pine grove soil.</title>
        <authorList>
            <person name="Roh S.G."/>
            <person name="Park S."/>
            <person name="Kim M.-K."/>
            <person name="Yun B.-R."/>
            <person name="Park J."/>
            <person name="Kim M.J."/>
            <person name="Kim Y.S."/>
            <person name="Kim S.B."/>
        </authorList>
    </citation>
    <scope>NUCLEOTIDE SEQUENCE [LARGE SCALE GENOMIC DNA]</scope>
    <source>
        <strain evidence="2 3">MMS16-CNU450</strain>
    </source>
</reference>
<proteinExistence type="predicted"/>
<dbReference type="OrthoDB" id="9801785at2"/>
<protein>
    <recommendedName>
        <fullName evidence="1">NAD(P)-binding domain-containing protein</fullName>
    </recommendedName>
</protein>
<keyword evidence="3" id="KW-1185">Reference proteome</keyword>
<sequence length="86" mass="9285">MEAAVEKFGFAAESHADQSFFKASTFAAPDLLCTQRLLDAASKNIISQFVHVSTDDVCGPWLTGSADESAALRKRPSCSTCSRTQR</sequence>
<dbReference type="Pfam" id="PF16363">
    <property type="entry name" value="GDP_Man_Dehyd"/>
    <property type="match status" value="1"/>
</dbReference>
<dbReference type="SUPFAM" id="SSF51735">
    <property type="entry name" value="NAD(P)-binding Rossmann-fold domains"/>
    <property type="match status" value="1"/>
</dbReference>
<gene>
    <name evidence="2" type="ORF">DN069_38510</name>
</gene>
<dbReference type="InterPro" id="IPR016040">
    <property type="entry name" value="NAD(P)-bd_dom"/>
</dbReference>
<accession>A0A2X0I9P8</accession>
<evidence type="ECO:0000259" key="1">
    <source>
        <dbReference type="Pfam" id="PF16363"/>
    </source>
</evidence>
<dbReference type="Gene3D" id="3.40.50.720">
    <property type="entry name" value="NAD(P)-binding Rossmann-like Domain"/>
    <property type="match status" value="1"/>
</dbReference>
<evidence type="ECO:0000313" key="3">
    <source>
        <dbReference type="Proteomes" id="UP000248889"/>
    </source>
</evidence>
<name>A0A2X0I9P8_9ACTN</name>
<dbReference type="EMBL" id="QKYN01000246">
    <property type="protein sequence ID" value="RAG80373.1"/>
    <property type="molecule type" value="Genomic_DNA"/>
</dbReference>
<dbReference type="AlphaFoldDB" id="A0A2X0I9P8"/>
<dbReference type="Proteomes" id="UP000248889">
    <property type="component" value="Unassembled WGS sequence"/>
</dbReference>